<feature type="region of interest" description="Disordered" evidence="1">
    <location>
        <begin position="159"/>
        <end position="186"/>
    </location>
</feature>
<feature type="non-terminal residue" evidence="2">
    <location>
        <position position="1"/>
    </location>
</feature>
<dbReference type="EMBL" id="NCSJ02000086">
    <property type="protein sequence ID" value="RFU30992.1"/>
    <property type="molecule type" value="Genomic_DNA"/>
</dbReference>
<accession>A0A3E2HCX7</accession>
<keyword evidence="3" id="KW-1185">Reference proteome</keyword>
<gene>
    <name evidence="2" type="ORF">B7463_g5307</name>
</gene>
<comment type="caution">
    <text evidence="2">The sequence shown here is derived from an EMBL/GenBank/DDBJ whole genome shotgun (WGS) entry which is preliminary data.</text>
</comment>
<proteinExistence type="predicted"/>
<dbReference type="Proteomes" id="UP000258309">
    <property type="component" value="Unassembled WGS sequence"/>
</dbReference>
<dbReference type="OMA" id="PGRWIFD"/>
<dbReference type="AlphaFoldDB" id="A0A3E2HCX7"/>
<reference evidence="2 3" key="1">
    <citation type="submission" date="2018-05" db="EMBL/GenBank/DDBJ databases">
        <title>Draft genome sequence of Scytalidium lignicola DSM 105466, a ubiquitous saprotrophic fungus.</title>
        <authorList>
            <person name="Buettner E."/>
            <person name="Gebauer A.M."/>
            <person name="Hofrichter M."/>
            <person name="Liers C."/>
            <person name="Kellner H."/>
        </authorList>
    </citation>
    <scope>NUCLEOTIDE SEQUENCE [LARGE SCALE GENOMIC DNA]</scope>
    <source>
        <strain evidence="2 3">DSM 105466</strain>
    </source>
</reference>
<feature type="compositionally biased region" description="Basic and acidic residues" evidence="1">
    <location>
        <begin position="168"/>
        <end position="184"/>
    </location>
</feature>
<feature type="non-terminal residue" evidence="2">
    <location>
        <position position="276"/>
    </location>
</feature>
<sequence>MLQPSRLLITQTVMAQIEAYNEDTIVALWTEILDTQQALGYYPVPDAIVKAPPGGHVINEELCAKLKLSPAVISLMKRLAYLRDYDIARDFPIFDGSVAIPYICDDQILPARDPHNRFASDDEINVDFMLPTEIALVVSLGKGLHLILDTAANTIRLYDYMDGPPSPEGDKDTRERPDDPDHYRNYPPVSAPVALKDIIAKFKSLTWIPKRYSDSWGNSGGVVMECQSNASSFVKDALIKNYGWPENFRREQWIEDQERIWWESENQYNPDREDIP</sequence>
<evidence type="ECO:0000256" key="1">
    <source>
        <dbReference type="SAM" id="MobiDB-lite"/>
    </source>
</evidence>
<dbReference type="OrthoDB" id="5343383at2759"/>
<organism evidence="2 3">
    <name type="scientific">Scytalidium lignicola</name>
    <name type="common">Hyphomycete</name>
    <dbReference type="NCBI Taxonomy" id="5539"/>
    <lineage>
        <taxon>Eukaryota</taxon>
        <taxon>Fungi</taxon>
        <taxon>Dikarya</taxon>
        <taxon>Ascomycota</taxon>
        <taxon>Pezizomycotina</taxon>
        <taxon>Leotiomycetes</taxon>
        <taxon>Leotiomycetes incertae sedis</taxon>
        <taxon>Scytalidium</taxon>
    </lineage>
</organism>
<evidence type="ECO:0000313" key="2">
    <source>
        <dbReference type="EMBL" id="RFU30992.1"/>
    </source>
</evidence>
<name>A0A3E2HCX7_SCYLI</name>
<evidence type="ECO:0000313" key="3">
    <source>
        <dbReference type="Proteomes" id="UP000258309"/>
    </source>
</evidence>
<protein>
    <submittedName>
        <fullName evidence="2">Uncharacterized protein</fullName>
    </submittedName>
</protein>